<evidence type="ECO:0000313" key="2">
    <source>
        <dbReference type="Proteomes" id="UP000185736"/>
    </source>
</evidence>
<comment type="caution">
    <text evidence="1">The sequence shown here is derived from an EMBL/GenBank/DDBJ whole genome shotgun (WGS) entry which is preliminary data.</text>
</comment>
<accession>A0A1Q8I4A6</accession>
<name>A0A1Q8I4A6_9ACTO</name>
<dbReference type="Proteomes" id="UP000185736">
    <property type="component" value="Unassembled WGS sequence"/>
</dbReference>
<proteinExistence type="predicted"/>
<protein>
    <submittedName>
        <fullName evidence="1">Serine/threonine protein phosphatase</fullName>
    </submittedName>
</protein>
<reference evidence="1 2" key="1">
    <citation type="submission" date="2016-12" db="EMBL/GenBank/DDBJ databases">
        <title>Genomic comparison of strains in the 'Actinomyces naeslundii' group.</title>
        <authorList>
            <person name="Mughal S.R."/>
            <person name="Do T."/>
            <person name="Gilbert S.C."/>
            <person name="Witherden E.A."/>
            <person name="Didelot X."/>
            <person name="Beighton D."/>
        </authorList>
    </citation>
    <scope>NUCLEOTIDE SEQUENCE [LARGE SCALE GENOMIC DNA]</scope>
    <source>
        <strain evidence="1 2">S64C</strain>
    </source>
</reference>
<gene>
    <name evidence="1" type="ORF">BKH32_00400</name>
</gene>
<organism evidence="1 2">
    <name type="scientific">Actinomyces oris</name>
    <dbReference type="NCBI Taxonomy" id="544580"/>
    <lineage>
        <taxon>Bacteria</taxon>
        <taxon>Bacillati</taxon>
        <taxon>Actinomycetota</taxon>
        <taxon>Actinomycetes</taxon>
        <taxon>Actinomycetales</taxon>
        <taxon>Actinomycetaceae</taxon>
        <taxon>Actinomyces</taxon>
    </lineage>
</organism>
<dbReference type="EMBL" id="MSGO01000003">
    <property type="protein sequence ID" value="OLL15935.1"/>
    <property type="molecule type" value="Genomic_DNA"/>
</dbReference>
<dbReference type="RefSeq" id="WP_075248114.1">
    <property type="nucleotide sequence ID" value="NZ_MSGO01000003.1"/>
</dbReference>
<dbReference type="AlphaFoldDB" id="A0A1Q8I4A6"/>
<sequence length="139" mass="15508">MSAPPTPPGGPPDPEDVFDHLRREDGEHVGYIEMSADGRFIPYDRLWVRRGEAMDLDEAEAVLDAIGLRLLAEDWLLEGEDPQTGEESWARVRIREIHRDRVIVARAVEDLSATGIAKSVDLIDAIELPLPTTRLRSAS</sequence>
<evidence type="ECO:0000313" key="1">
    <source>
        <dbReference type="EMBL" id="OLL15935.1"/>
    </source>
</evidence>